<sequence length="75" mass="8488">MRAEKGSRHFQCCSAGVYFRGLTFGGENLDISKSITERSLQTSVVSLHSFSVILLKSSPWIYMVKQQVYICQQNP</sequence>
<reference evidence="1" key="2">
    <citation type="journal article" date="2022" name="Hortic Res">
        <title>The genome of Dioscorea zingiberensis sheds light on the biosynthesis, origin and evolution of the medicinally important diosgenin saponins.</title>
        <authorList>
            <person name="Li Y."/>
            <person name="Tan C."/>
            <person name="Li Z."/>
            <person name="Guo J."/>
            <person name="Li S."/>
            <person name="Chen X."/>
            <person name="Wang C."/>
            <person name="Dai X."/>
            <person name="Yang H."/>
            <person name="Song W."/>
            <person name="Hou L."/>
            <person name="Xu J."/>
            <person name="Tong Z."/>
            <person name="Xu A."/>
            <person name="Yuan X."/>
            <person name="Wang W."/>
            <person name="Yang Q."/>
            <person name="Chen L."/>
            <person name="Sun Z."/>
            <person name="Wang K."/>
            <person name="Pan B."/>
            <person name="Chen J."/>
            <person name="Bao Y."/>
            <person name="Liu F."/>
            <person name="Qi X."/>
            <person name="Gang D.R."/>
            <person name="Wen J."/>
            <person name="Li J."/>
        </authorList>
    </citation>
    <scope>NUCLEOTIDE SEQUENCE</scope>
    <source>
        <strain evidence="1">Dzin_1.0</strain>
    </source>
</reference>
<comment type="caution">
    <text evidence="1">The sequence shown here is derived from an EMBL/GenBank/DDBJ whole genome shotgun (WGS) entry which is preliminary data.</text>
</comment>
<protein>
    <submittedName>
        <fullName evidence="1">Uncharacterized protein</fullName>
    </submittedName>
</protein>
<dbReference type="EMBL" id="JAGGNH010000002">
    <property type="protein sequence ID" value="KAJ0982143.1"/>
    <property type="molecule type" value="Genomic_DNA"/>
</dbReference>
<evidence type="ECO:0000313" key="2">
    <source>
        <dbReference type="Proteomes" id="UP001085076"/>
    </source>
</evidence>
<evidence type="ECO:0000313" key="1">
    <source>
        <dbReference type="EMBL" id="KAJ0982143.1"/>
    </source>
</evidence>
<dbReference type="Proteomes" id="UP001085076">
    <property type="component" value="Miscellaneous, Linkage group lg02"/>
</dbReference>
<accession>A0A9D5HMM3</accession>
<organism evidence="1 2">
    <name type="scientific">Dioscorea zingiberensis</name>
    <dbReference type="NCBI Taxonomy" id="325984"/>
    <lineage>
        <taxon>Eukaryota</taxon>
        <taxon>Viridiplantae</taxon>
        <taxon>Streptophyta</taxon>
        <taxon>Embryophyta</taxon>
        <taxon>Tracheophyta</taxon>
        <taxon>Spermatophyta</taxon>
        <taxon>Magnoliopsida</taxon>
        <taxon>Liliopsida</taxon>
        <taxon>Dioscoreales</taxon>
        <taxon>Dioscoreaceae</taxon>
        <taxon>Dioscorea</taxon>
    </lineage>
</organism>
<dbReference type="AlphaFoldDB" id="A0A9D5HMM3"/>
<name>A0A9D5HMM3_9LILI</name>
<reference evidence="1" key="1">
    <citation type="submission" date="2021-03" db="EMBL/GenBank/DDBJ databases">
        <authorList>
            <person name="Li Z."/>
            <person name="Yang C."/>
        </authorList>
    </citation>
    <scope>NUCLEOTIDE SEQUENCE</scope>
    <source>
        <strain evidence="1">Dzin_1.0</strain>
        <tissue evidence="1">Leaf</tissue>
    </source>
</reference>
<keyword evidence="2" id="KW-1185">Reference proteome</keyword>
<gene>
    <name evidence="1" type="ORF">J5N97_010398</name>
</gene>
<proteinExistence type="predicted"/>